<keyword evidence="3" id="KW-1185">Reference proteome</keyword>
<evidence type="ECO:0000313" key="3">
    <source>
        <dbReference type="Proteomes" id="UP001169242"/>
    </source>
</evidence>
<feature type="chain" id="PRO_5041338859" evidence="1">
    <location>
        <begin position="26"/>
        <end position="161"/>
    </location>
</feature>
<protein>
    <submittedName>
        <fullName evidence="2">Uncharacterized protein</fullName>
    </submittedName>
</protein>
<gene>
    <name evidence="2" type="ORF">PBV87_00785</name>
</gene>
<dbReference type="AlphaFoldDB" id="A0AA42DJY0"/>
<organism evidence="2 3">
    <name type="scientific">Holtiella tumoricola</name>
    <dbReference type="NCBI Taxonomy" id="3018743"/>
    <lineage>
        <taxon>Bacteria</taxon>
        <taxon>Bacillati</taxon>
        <taxon>Bacillota</taxon>
        <taxon>Clostridia</taxon>
        <taxon>Lachnospirales</taxon>
        <taxon>Cellulosilyticaceae</taxon>
        <taxon>Holtiella</taxon>
    </lineage>
</organism>
<proteinExistence type="predicted"/>
<name>A0AA42DJY0_9FIRM</name>
<keyword evidence="1" id="KW-0732">Signal</keyword>
<comment type="caution">
    <text evidence="2">The sequence shown here is derived from an EMBL/GenBank/DDBJ whole genome shotgun (WGS) entry which is preliminary data.</text>
</comment>
<evidence type="ECO:0000256" key="1">
    <source>
        <dbReference type="SAM" id="SignalP"/>
    </source>
</evidence>
<dbReference type="EMBL" id="JAQIFT010000007">
    <property type="protein sequence ID" value="MDA3730048.1"/>
    <property type="molecule type" value="Genomic_DNA"/>
</dbReference>
<feature type="signal peptide" evidence="1">
    <location>
        <begin position="1"/>
        <end position="25"/>
    </location>
</feature>
<evidence type="ECO:0000313" key="2">
    <source>
        <dbReference type="EMBL" id="MDA3730048.1"/>
    </source>
</evidence>
<accession>A0AA42DJY0</accession>
<dbReference type="RefSeq" id="WP_271010790.1">
    <property type="nucleotide sequence ID" value="NZ_JAQIFT010000007.1"/>
</dbReference>
<sequence>MKKNLKKYTLLILSFSILFNLHVLANSTLTSKQESEINAYTTELDLIQKNIYTLAQTTVFSNTNDLSIFQNTLSRLEKSLDIISDNISSSLDNLTHDTVFYRDLLLLTNAVNYIKASLYELNLITTQSSSSEKLTTLQRFFNFRVYANNSLRFLNSLQSDK</sequence>
<reference evidence="2" key="1">
    <citation type="journal article" date="2023" name="Int. J. Syst. Evol. Microbiol.">
        <title>&lt;i&gt;Holtiella tumoricola&lt;/i&gt; gen. nov. sp. nov., isolated from a human clinical sample.</title>
        <authorList>
            <person name="Allen-Vercoe E."/>
            <person name="Daigneault M.C."/>
            <person name="Vancuren S.J."/>
            <person name="Cochrane K."/>
            <person name="O'Neal L.L."/>
            <person name="Sankaranarayanan K."/>
            <person name="Lawson P.A."/>
        </authorList>
    </citation>
    <scope>NUCLEOTIDE SEQUENCE</scope>
    <source>
        <strain evidence="2">CC70A</strain>
    </source>
</reference>
<dbReference type="Proteomes" id="UP001169242">
    <property type="component" value="Unassembled WGS sequence"/>
</dbReference>